<evidence type="ECO:0000256" key="4">
    <source>
        <dbReference type="ARBA" id="ARBA00023002"/>
    </source>
</evidence>
<evidence type="ECO:0000256" key="3">
    <source>
        <dbReference type="ARBA" id="ARBA00022827"/>
    </source>
</evidence>
<dbReference type="Pfam" id="PF01494">
    <property type="entry name" value="FAD_binding_3"/>
    <property type="match status" value="1"/>
</dbReference>
<name>A0ABP0CHW0_9PEZI</name>
<keyword evidence="9" id="KW-1185">Reference proteome</keyword>
<proteinExistence type="predicted"/>
<dbReference type="InterPro" id="IPR002938">
    <property type="entry name" value="FAD-bd"/>
</dbReference>
<keyword evidence="3" id="KW-0274">FAD</keyword>
<evidence type="ECO:0000256" key="6">
    <source>
        <dbReference type="SAM" id="Phobius"/>
    </source>
</evidence>
<accession>A0ABP0CHW0</accession>
<evidence type="ECO:0000256" key="1">
    <source>
        <dbReference type="ARBA" id="ARBA00001974"/>
    </source>
</evidence>
<evidence type="ECO:0000256" key="5">
    <source>
        <dbReference type="ARBA" id="ARBA00023033"/>
    </source>
</evidence>
<protein>
    <recommendedName>
        <fullName evidence="7">FAD-binding domain-containing protein</fullName>
    </recommendedName>
</protein>
<evidence type="ECO:0000313" key="8">
    <source>
        <dbReference type="EMBL" id="CAK7231533.1"/>
    </source>
</evidence>
<keyword evidence="6" id="KW-1133">Transmembrane helix</keyword>
<feature type="transmembrane region" description="Helical" evidence="6">
    <location>
        <begin position="6"/>
        <end position="27"/>
    </location>
</feature>
<evidence type="ECO:0000256" key="2">
    <source>
        <dbReference type="ARBA" id="ARBA00022630"/>
    </source>
</evidence>
<dbReference type="SUPFAM" id="SSF51905">
    <property type="entry name" value="FAD/NAD(P)-binding domain"/>
    <property type="match status" value="1"/>
</dbReference>
<keyword evidence="5" id="KW-0503">Monooxygenase</keyword>
<keyword evidence="2" id="KW-0285">Flavoprotein</keyword>
<dbReference type="PANTHER" id="PTHR47178">
    <property type="entry name" value="MONOOXYGENASE, FAD-BINDING"/>
    <property type="match status" value="1"/>
</dbReference>
<dbReference type="Proteomes" id="UP001642406">
    <property type="component" value="Unassembled WGS sequence"/>
</dbReference>
<comment type="cofactor">
    <cofactor evidence="1">
        <name>FAD</name>
        <dbReference type="ChEBI" id="CHEBI:57692"/>
    </cofactor>
</comment>
<evidence type="ECO:0000313" key="9">
    <source>
        <dbReference type="Proteomes" id="UP001642406"/>
    </source>
</evidence>
<keyword evidence="6" id="KW-0812">Transmembrane</keyword>
<dbReference type="InterPro" id="IPR036188">
    <property type="entry name" value="FAD/NAD-bd_sf"/>
</dbReference>
<reference evidence="8 9" key="1">
    <citation type="submission" date="2024-01" db="EMBL/GenBank/DDBJ databases">
        <authorList>
            <person name="Allen C."/>
            <person name="Tagirdzhanova G."/>
        </authorList>
    </citation>
    <scope>NUCLEOTIDE SEQUENCE [LARGE SCALE GENOMIC DNA]</scope>
</reference>
<comment type="caution">
    <text evidence="8">The sequence shown here is derived from an EMBL/GenBank/DDBJ whole genome shotgun (WGS) entry which is preliminary data.</text>
</comment>
<evidence type="ECO:0000259" key="7">
    <source>
        <dbReference type="Pfam" id="PF01494"/>
    </source>
</evidence>
<keyword evidence="6" id="KW-0472">Membrane</keyword>
<dbReference type="PANTHER" id="PTHR47178:SF6">
    <property type="entry name" value="FAD-BINDING DOMAIN-CONTAINING PROTEIN"/>
    <property type="match status" value="1"/>
</dbReference>
<dbReference type="PRINTS" id="PR00420">
    <property type="entry name" value="RNGMNOXGNASE"/>
</dbReference>
<organism evidence="8 9">
    <name type="scientific">Sporothrix bragantina</name>
    <dbReference type="NCBI Taxonomy" id="671064"/>
    <lineage>
        <taxon>Eukaryota</taxon>
        <taxon>Fungi</taxon>
        <taxon>Dikarya</taxon>
        <taxon>Ascomycota</taxon>
        <taxon>Pezizomycotina</taxon>
        <taxon>Sordariomycetes</taxon>
        <taxon>Sordariomycetidae</taxon>
        <taxon>Ophiostomatales</taxon>
        <taxon>Ophiostomataceae</taxon>
        <taxon>Sporothrix</taxon>
    </lineage>
</organism>
<dbReference type="Gene3D" id="3.50.50.60">
    <property type="entry name" value="FAD/NAD(P)-binding domain"/>
    <property type="match status" value="1"/>
</dbReference>
<keyword evidence="4" id="KW-0560">Oxidoreductase</keyword>
<dbReference type="EMBL" id="CAWUHC010000096">
    <property type="protein sequence ID" value="CAK7231533.1"/>
    <property type="molecule type" value="Genomic_DNA"/>
</dbReference>
<sequence length="428" mass="46505">MGSIATGAPHVLIVGAGIGGLFLAQFFRKQGISFSIFERDASPDARFPGWAIGLNMLDDFESFMPDDVPSLRTANHLLPLDLPSQFIMYPPGGARIGVEDTPKTPCVRVNRKKLRSLLLTGVPVQWGKKVVRVDEDRTATTVTAHFEDGTSATGGLLVGADGTWSKTREQVLGRSNTETLEAMPMAMISGETTIKNDGDEEEGFLAKQLRLAHSSYIAIRPGNTFFCGVDQVSPSGDGANFYWFLYMRDDTAADADHWLRTATKEEKYARVLDVTESLQMDPRHTEIVRRGSPDDVTEAFSLYYDAIIETLPVQGRRILLIGDAAHPTTPFRGEGGLMAIKDALQLSNLLGEAATSGLDATTLQSRLEAFQDDVTKRGAAVVQMSRNAIMGTGGPANPANNQKPRSWGYEVRPIAESTRPLGLGKTAE</sequence>
<feature type="domain" description="FAD-binding" evidence="7">
    <location>
        <begin position="10"/>
        <end position="383"/>
    </location>
</feature>
<gene>
    <name evidence="8" type="ORF">SBRCBS47491_007963</name>
</gene>